<organism evidence="1 2">
    <name type="scientific">Urochloa decumbens</name>
    <dbReference type="NCBI Taxonomy" id="240449"/>
    <lineage>
        <taxon>Eukaryota</taxon>
        <taxon>Viridiplantae</taxon>
        <taxon>Streptophyta</taxon>
        <taxon>Embryophyta</taxon>
        <taxon>Tracheophyta</taxon>
        <taxon>Spermatophyta</taxon>
        <taxon>Magnoliopsida</taxon>
        <taxon>Liliopsida</taxon>
        <taxon>Poales</taxon>
        <taxon>Poaceae</taxon>
        <taxon>PACMAD clade</taxon>
        <taxon>Panicoideae</taxon>
        <taxon>Panicodae</taxon>
        <taxon>Paniceae</taxon>
        <taxon>Melinidinae</taxon>
        <taxon>Urochloa</taxon>
    </lineage>
</organism>
<proteinExistence type="predicted"/>
<dbReference type="AlphaFoldDB" id="A0ABC9ARY0"/>
<reference evidence="1" key="1">
    <citation type="submission" date="2024-10" db="EMBL/GenBank/DDBJ databases">
        <authorList>
            <person name="Ryan C."/>
        </authorList>
    </citation>
    <scope>NUCLEOTIDE SEQUENCE [LARGE SCALE GENOMIC DNA]</scope>
</reference>
<accession>A0ABC9ARY0</accession>
<dbReference type="PANTHER" id="PTHR33377:SF92">
    <property type="entry name" value="NB-ARC DOMAIN-CONTAINING PROTEIN"/>
    <property type="match status" value="1"/>
</dbReference>
<name>A0ABC9ARY0_9POAL</name>
<dbReference type="EMBL" id="OZ075132">
    <property type="protein sequence ID" value="CAL4982948.1"/>
    <property type="molecule type" value="Genomic_DNA"/>
</dbReference>
<gene>
    <name evidence="1" type="ORF">URODEC1_LOCUS56850</name>
</gene>
<dbReference type="InterPro" id="IPR027417">
    <property type="entry name" value="P-loop_NTPase"/>
</dbReference>
<protein>
    <recommendedName>
        <fullName evidence="3">NB-ARC domain-containing protein</fullName>
    </recommendedName>
</protein>
<evidence type="ECO:0000313" key="1">
    <source>
        <dbReference type="EMBL" id="CAL4982948.1"/>
    </source>
</evidence>
<dbReference type="PANTHER" id="PTHR33377">
    <property type="entry name" value="OS10G0134700 PROTEIN-RELATED"/>
    <property type="match status" value="1"/>
</dbReference>
<sequence length="493" mass="56177">MELFLSAFMGDLASRSISFIINKCSQPPALAVEDSLQRALLRVQAIIVEAMGRHITNQAMLLQLNMLIGAMHRGHYVLDTFRYQNHNEQDAKDQVVTFSSPLSKVNSAKRLCFSSKGAQTLKELQVALDNLSSMILDANELVMFLTRCSRLYRQPYSMHLQLANCMFGRQLEAQLVINFLLSLEPHGAEELEVMPIVGPRYVGKSTLVAHACKDERVCCLFSKILFFHIHDFTDDELATFREGCATKHEHYMSKNSNKDGNLLIVVELDGDLSEEAVNRLYSASKQYVPRGSKIILTSRFDNIVKFGTTQALTLKYLSCEEYWYFFKTLTFGSIDPEMHPRLTHLAMEIAWVRGRCILGANTLARSLRDNFNAQFWSKVLAFYRGFIQKHMSRLSQHPFDLQGQNSAAHIGRMAAPSEDVVVYLQHPRSSEEEVPKLRMDDVIYGSIKPRGKVDVLVWKSPIPPYYSYVYTCEIQELKTTCAKRKRSMGRGMP</sequence>
<dbReference type="SUPFAM" id="SSF52540">
    <property type="entry name" value="P-loop containing nucleoside triphosphate hydrolases"/>
    <property type="match status" value="1"/>
</dbReference>
<keyword evidence="2" id="KW-1185">Reference proteome</keyword>
<dbReference type="Gene3D" id="3.40.50.300">
    <property type="entry name" value="P-loop containing nucleotide triphosphate hydrolases"/>
    <property type="match status" value="1"/>
</dbReference>
<evidence type="ECO:0000313" key="2">
    <source>
        <dbReference type="Proteomes" id="UP001497457"/>
    </source>
</evidence>
<evidence type="ECO:0008006" key="3">
    <source>
        <dbReference type="Google" id="ProtNLM"/>
    </source>
</evidence>
<dbReference type="Proteomes" id="UP001497457">
    <property type="component" value="Chromosome 22rd"/>
</dbReference>